<dbReference type="Proteomes" id="UP000276133">
    <property type="component" value="Unassembled WGS sequence"/>
</dbReference>
<reference evidence="2 3" key="1">
    <citation type="journal article" date="2018" name="Sci. Rep.">
        <title>Genomic signatures of local adaptation to the degree of environmental predictability in rotifers.</title>
        <authorList>
            <person name="Franch-Gras L."/>
            <person name="Hahn C."/>
            <person name="Garcia-Roger E.M."/>
            <person name="Carmona M.J."/>
            <person name="Serra M."/>
            <person name="Gomez A."/>
        </authorList>
    </citation>
    <scope>NUCLEOTIDE SEQUENCE [LARGE SCALE GENOMIC DNA]</scope>
    <source>
        <strain evidence="2">HYR1</strain>
    </source>
</reference>
<evidence type="ECO:0000256" key="1">
    <source>
        <dbReference type="SAM" id="MobiDB-lite"/>
    </source>
</evidence>
<feature type="compositionally biased region" description="Basic and acidic residues" evidence="1">
    <location>
        <begin position="160"/>
        <end position="173"/>
    </location>
</feature>
<accession>A0A3M7QT23</accession>
<name>A0A3M7QT23_BRAPC</name>
<evidence type="ECO:0000313" key="2">
    <source>
        <dbReference type="EMBL" id="RNA14369.1"/>
    </source>
</evidence>
<dbReference type="EMBL" id="REGN01005206">
    <property type="protein sequence ID" value="RNA14369.1"/>
    <property type="molecule type" value="Genomic_DNA"/>
</dbReference>
<feature type="compositionally biased region" description="Basic and acidic residues" evidence="1">
    <location>
        <begin position="44"/>
        <end position="53"/>
    </location>
</feature>
<sequence length="371" mass="41623">MLLNYNSQNQFSHHALQADTSWSQASRFIYPQSESANPAVGPLKKSDGAELDKSSALNEEEPTEDGTDELTPDQNDEEYLYLTINLPSQAVHKLKNLSADQVNQIRQLGILGFQFQSENTTFRLENMAMCSSQSEESQPKKRSRKTVMELSVTNSASSDAEPKIKRPKVKDSDADSSNCSENMSDELKNIYQIRQMLSQQAQKEEDGCEKSVGGDKPKKPRQRPPPDPNKPKARRSSKPKSEQSQESQAGQPPVRINQLIQQSSFMNPTSYANRNHQALFNQNQYANNQEQMKIRNILFYNSSQSVQDSNQNGFVDSQQNISQNANFLILNSNLNSSSDCNSNSNMTTNSDMSLTNASYSVNNNPINFLNI</sequence>
<dbReference type="AlphaFoldDB" id="A0A3M7QT23"/>
<feature type="region of interest" description="Disordered" evidence="1">
    <location>
        <begin position="129"/>
        <end position="182"/>
    </location>
</feature>
<feature type="compositionally biased region" description="Basic and acidic residues" evidence="1">
    <location>
        <begin position="202"/>
        <end position="217"/>
    </location>
</feature>
<feature type="compositionally biased region" description="Acidic residues" evidence="1">
    <location>
        <begin position="58"/>
        <end position="74"/>
    </location>
</feature>
<proteinExistence type="predicted"/>
<dbReference type="OrthoDB" id="10594926at2759"/>
<feature type="region of interest" description="Disordered" evidence="1">
    <location>
        <begin position="198"/>
        <end position="254"/>
    </location>
</feature>
<evidence type="ECO:0000313" key="3">
    <source>
        <dbReference type="Proteomes" id="UP000276133"/>
    </source>
</evidence>
<organism evidence="2 3">
    <name type="scientific">Brachionus plicatilis</name>
    <name type="common">Marine rotifer</name>
    <name type="synonym">Brachionus muelleri</name>
    <dbReference type="NCBI Taxonomy" id="10195"/>
    <lineage>
        <taxon>Eukaryota</taxon>
        <taxon>Metazoa</taxon>
        <taxon>Spiralia</taxon>
        <taxon>Gnathifera</taxon>
        <taxon>Rotifera</taxon>
        <taxon>Eurotatoria</taxon>
        <taxon>Monogononta</taxon>
        <taxon>Pseudotrocha</taxon>
        <taxon>Ploima</taxon>
        <taxon>Brachionidae</taxon>
        <taxon>Brachionus</taxon>
    </lineage>
</organism>
<protein>
    <submittedName>
        <fullName evidence="2">Uncharacterized protein</fullName>
    </submittedName>
</protein>
<feature type="region of interest" description="Disordered" evidence="1">
    <location>
        <begin position="33"/>
        <end position="74"/>
    </location>
</feature>
<keyword evidence="3" id="KW-1185">Reference proteome</keyword>
<gene>
    <name evidence="2" type="ORF">BpHYR1_050937</name>
</gene>
<comment type="caution">
    <text evidence="2">The sequence shown here is derived from an EMBL/GenBank/DDBJ whole genome shotgun (WGS) entry which is preliminary data.</text>
</comment>